<organism evidence="2 3">
    <name type="scientific">Armillaria gallica</name>
    <name type="common">Bulbous honey fungus</name>
    <name type="synonym">Armillaria bulbosa</name>
    <dbReference type="NCBI Taxonomy" id="47427"/>
    <lineage>
        <taxon>Eukaryota</taxon>
        <taxon>Fungi</taxon>
        <taxon>Dikarya</taxon>
        <taxon>Basidiomycota</taxon>
        <taxon>Agaricomycotina</taxon>
        <taxon>Agaricomycetes</taxon>
        <taxon>Agaricomycetidae</taxon>
        <taxon>Agaricales</taxon>
        <taxon>Marasmiineae</taxon>
        <taxon>Physalacriaceae</taxon>
        <taxon>Armillaria</taxon>
    </lineage>
</organism>
<evidence type="ECO:0000256" key="1">
    <source>
        <dbReference type="SAM" id="MobiDB-lite"/>
    </source>
</evidence>
<gene>
    <name evidence="2" type="ORF">ARMGADRAFT_1038505</name>
</gene>
<keyword evidence="3" id="KW-1185">Reference proteome</keyword>
<evidence type="ECO:0000313" key="2">
    <source>
        <dbReference type="EMBL" id="PBK82602.1"/>
    </source>
</evidence>
<dbReference type="InParanoid" id="A0A2H3CTV0"/>
<protein>
    <submittedName>
        <fullName evidence="2">Uncharacterized protein</fullName>
    </submittedName>
</protein>
<dbReference type="OrthoDB" id="10397159at2759"/>
<dbReference type="AlphaFoldDB" id="A0A2H3CTV0"/>
<dbReference type="EMBL" id="KZ293715">
    <property type="protein sequence ID" value="PBK82602.1"/>
    <property type="molecule type" value="Genomic_DNA"/>
</dbReference>
<feature type="region of interest" description="Disordered" evidence="1">
    <location>
        <begin position="74"/>
        <end position="100"/>
    </location>
</feature>
<proteinExistence type="predicted"/>
<evidence type="ECO:0000313" key="3">
    <source>
        <dbReference type="Proteomes" id="UP000217790"/>
    </source>
</evidence>
<name>A0A2H3CTV0_ARMGA</name>
<sequence>MSSMILPFRRQCIHVTGNIQHRHCQWFFPLELPLLDQSSIIILRINVLPQLFEHIPADNLYRLPEPWTVLDRFSPDSNSPAPSAANSSYPNDANISSSPRTASSYYNTDMLSHDGRNIFLTPAPISSPSPSPGSTSSAIQHDTVETQVYSSRGYLPQYSNRFVRSPEADPQDGLAANGNFQYQYYGNSMYHGYPEGWSDPYGPGSMREAS</sequence>
<reference evidence="3" key="1">
    <citation type="journal article" date="2017" name="Nat. Ecol. Evol.">
        <title>Genome expansion and lineage-specific genetic innovations in the forest pathogenic fungi Armillaria.</title>
        <authorList>
            <person name="Sipos G."/>
            <person name="Prasanna A.N."/>
            <person name="Walter M.C."/>
            <person name="O'Connor E."/>
            <person name="Balint B."/>
            <person name="Krizsan K."/>
            <person name="Kiss B."/>
            <person name="Hess J."/>
            <person name="Varga T."/>
            <person name="Slot J."/>
            <person name="Riley R."/>
            <person name="Boka B."/>
            <person name="Rigling D."/>
            <person name="Barry K."/>
            <person name="Lee J."/>
            <person name="Mihaltcheva S."/>
            <person name="LaButti K."/>
            <person name="Lipzen A."/>
            <person name="Waldron R."/>
            <person name="Moloney N.M."/>
            <person name="Sperisen C."/>
            <person name="Kredics L."/>
            <person name="Vagvoelgyi C."/>
            <person name="Patrignani A."/>
            <person name="Fitzpatrick D."/>
            <person name="Nagy I."/>
            <person name="Doyle S."/>
            <person name="Anderson J.B."/>
            <person name="Grigoriev I.V."/>
            <person name="Gueldener U."/>
            <person name="Muensterkoetter M."/>
            <person name="Nagy L.G."/>
        </authorList>
    </citation>
    <scope>NUCLEOTIDE SEQUENCE [LARGE SCALE GENOMIC DNA]</scope>
    <source>
        <strain evidence="3">Ar21-2</strain>
    </source>
</reference>
<feature type="compositionally biased region" description="Low complexity" evidence="1">
    <location>
        <begin position="75"/>
        <end position="94"/>
    </location>
</feature>
<dbReference type="Proteomes" id="UP000217790">
    <property type="component" value="Unassembled WGS sequence"/>
</dbReference>
<accession>A0A2H3CTV0</accession>